<proteinExistence type="predicted"/>
<keyword evidence="3" id="KW-1185">Reference proteome</keyword>
<reference evidence="2 3" key="1">
    <citation type="journal article" date="2020" name="ISME J.">
        <title>Comparative genomics reveals insights into cyanobacterial evolution and habitat adaptation.</title>
        <authorList>
            <person name="Chen M.Y."/>
            <person name="Teng W.K."/>
            <person name="Zhao L."/>
            <person name="Hu C.X."/>
            <person name="Zhou Y.K."/>
            <person name="Han B.P."/>
            <person name="Song L.R."/>
            <person name="Shu W.S."/>
        </authorList>
    </citation>
    <scope>NUCLEOTIDE SEQUENCE [LARGE SCALE GENOMIC DNA]</scope>
    <source>
        <strain evidence="2 3">FACHB-723</strain>
    </source>
</reference>
<organism evidence="2 3">
    <name type="scientific">Pseudanabaena mucicola FACHB-723</name>
    <dbReference type="NCBI Taxonomy" id="2692860"/>
    <lineage>
        <taxon>Bacteria</taxon>
        <taxon>Bacillati</taxon>
        <taxon>Cyanobacteriota</taxon>
        <taxon>Cyanophyceae</taxon>
        <taxon>Pseudanabaenales</taxon>
        <taxon>Pseudanabaenaceae</taxon>
        <taxon>Pseudanabaena</taxon>
    </lineage>
</organism>
<dbReference type="EMBL" id="JACJQB010000072">
    <property type="protein sequence ID" value="MBD2190044.1"/>
    <property type="molecule type" value="Genomic_DNA"/>
</dbReference>
<dbReference type="GO" id="GO:0016787">
    <property type="term" value="F:hydrolase activity"/>
    <property type="evidence" value="ECO:0007669"/>
    <property type="project" value="UniProtKB-KW"/>
</dbReference>
<accession>A0ABR8A2H9</accession>
<dbReference type="PANTHER" id="PTHR43798">
    <property type="entry name" value="MONOACYLGLYCEROL LIPASE"/>
    <property type="match status" value="1"/>
</dbReference>
<dbReference type="InterPro" id="IPR000073">
    <property type="entry name" value="AB_hydrolase_1"/>
</dbReference>
<gene>
    <name evidence="2" type="ORF">H6F41_18125</name>
</gene>
<feature type="domain" description="AB hydrolase-1" evidence="1">
    <location>
        <begin position="25"/>
        <end position="265"/>
    </location>
</feature>
<sequence>MPERHTIELPNLQLSYLSWGQGKEPVLCLHGMADCGLVWSHLGQFLASQGDRYCVVAPDLRGHGESTKPTDNYSFESIIDDLEGLMLSLGWQSVHIIAHSWSAKTVSLWAQQSPQRFRSLIFVDPFFMGRFPWWVRLTFPLFYRILPFLKLVGTFPTYAEAEKIARTLKQYRDWTPFQEAVFRATIAEQPDGSWRSKFPAHARNLIFEAILGIDGLTTTITVPTLFIQPKQGLNQSEWQLKPYKTYCSNLQIRKVDGNHWAFLVAPESFDEAILQFLSNQKGELGDYPKSA</sequence>
<keyword evidence="2" id="KW-0378">Hydrolase</keyword>
<dbReference type="PRINTS" id="PR00412">
    <property type="entry name" value="EPOXHYDRLASE"/>
</dbReference>
<dbReference type="InterPro" id="IPR050266">
    <property type="entry name" value="AB_hydrolase_sf"/>
</dbReference>
<dbReference type="PANTHER" id="PTHR43798:SF33">
    <property type="entry name" value="HYDROLASE, PUTATIVE (AFU_ORTHOLOGUE AFUA_2G14860)-RELATED"/>
    <property type="match status" value="1"/>
</dbReference>
<comment type="caution">
    <text evidence="2">The sequence shown here is derived from an EMBL/GenBank/DDBJ whole genome shotgun (WGS) entry which is preliminary data.</text>
</comment>
<evidence type="ECO:0000313" key="2">
    <source>
        <dbReference type="EMBL" id="MBD2190044.1"/>
    </source>
</evidence>
<dbReference type="RefSeq" id="WP_190404851.1">
    <property type="nucleotide sequence ID" value="NZ_JACJQB010000072.1"/>
</dbReference>
<evidence type="ECO:0000259" key="1">
    <source>
        <dbReference type="Pfam" id="PF00561"/>
    </source>
</evidence>
<dbReference type="Pfam" id="PF00561">
    <property type="entry name" value="Abhydrolase_1"/>
    <property type="match status" value="1"/>
</dbReference>
<name>A0ABR8A2H9_9CYAN</name>
<dbReference type="SUPFAM" id="SSF53474">
    <property type="entry name" value="alpha/beta-Hydrolases"/>
    <property type="match status" value="1"/>
</dbReference>
<dbReference type="Proteomes" id="UP000642094">
    <property type="component" value="Unassembled WGS sequence"/>
</dbReference>
<evidence type="ECO:0000313" key="3">
    <source>
        <dbReference type="Proteomes" id="UP000642094"/>
    </source>
</evidence>
<dbReference type="InterPro" id="IPR029058">
    <property type="entry name" value="AB_hydrolase_fold"/>
</dbReference>
<protein>
    <submittedName>
        <fullName evidence="2">Alpha/beta hydrolase</fullName>
    </submittedName>
</protein>
<dbReference type="Gene3D" id="3.40.50.1820">
    <property type="entry name" value="alpha/beta hydrolase"/>
    <property type="match status" value="1"/>
</dbReference>
<dbReference type="InterPro" id="IPR000639">
    <property type="entry name" value="Epox_hydrolase-like"/>
</dbReference>